<dbReference type="FunFam" id="1.25.50.20:FF:000007">
    <property type="entry name" value="Uncharacterized protein, isoform A"/>
    <property type="match status" value="1"/>
</dbReference>
<dbReference type="AlphaFoldDB" id="A0A0R1E4I0"/>
<evidence type="ECO:0000256" key="3">
    <source>
        <dbReference type="ARBA" id="ARBA00010136"/>
    </source>
</evidence>
<dbReference type="GO" id="GO:0005615">
    <property type="term" value="C:extracellular space"/>
    <property type="evidence" value="ECO:0007669"/>
    <property type="project" value="TreeGrafter"/>
</dbReference>
<evidence type="ECO:0000256" key="9">
    <source>
        <dbReference type="ARBA" id="ARBA00022968"/>
    </source>
</evidence>
<comment type="similarity">
    <text evidence="3">Belongs to the peptidase M1 family.</text>
</comment>
<dbReference type="InterPro" id="IPR024571">
    <property type="entry name" value="ERAP1-like_C_dom"/>
</dbReference>
<keyword evidence="4" id="KW-0645">Protease</keyword>
<evidence type="ECO:0000256" key="6">
    <source>
        <dbReference type="ARBA" id="ARBA00022723"/>
    </source>
</evidence>
<protein>
    <submittedName>
        <fullName evidence="19">Uncharacterized protein, isoform B</fullName>
    </submittedName>
</protein>
<keyword evidence="20" id="KW-1185">Reference proteome</keyword>
<evidence type="ECO:0000256" key="10">
    <source>
        <dbReference type="ARBA" id="ARBA00022989"/>
    </source>
</evidence>
<evidence type="ECO:0000313" key="20">
    <source>
        <dbReference type="Proteomes" id="UP000002282"/>
    </source>
</evidence>
<dbReference type="SUPFAM" id="SSF55486">
    <property type="entry name" value="Metalloproteases ('zincins'), catalytic domain"/>
    <property type="match status" value="1"/>
</dbReference>
<evidence type="ECO:0000256" key="14">
    <source>
        <dbReference type="SAM" id="MobiDB-lite"/>
    </source>
</evidence>
<evidence type="ECO:0000259" key="18">
    <source>
        <dbReference type="Pfam" id="PF17900"/>
    </source>
</evidence>
<dbReference type="InterPro" id="IPR014782">
    <property type="entry name" value="Peptidase_M1_dom"/>
</dbReference>
<evidence type="ECO:0000256" key="1">
    <source>
        <dbReference type="ARBA" id="ARBA00001947"/>
    </source>
</evidence>
<feature type="domain" description="Aminopeptidase N-like N-terminal" evidence="18">
    <location>
        <begin position="144"/>
        <end position="330"/>
    </location>
</feature>
<dbReference type="InterPro" id="IPR027268">
    <property type="entry name" value="Peptidase_M4/M1_CTD_sf"/>
</dbReference>
<dbReference type="GO" id="GO:0008270">
    <property type="term" value="F:zinc ion binding"/>
    <property type="evidence" value="ECO:0007669"/>
    <property type="project" value="InterPro"/>
</dbReference>
<dbReference type="Gene3D" id="1.25.50.20">
    <property type="match status" value="1"/>
</dbReference>
<dbReference type="Gene3D" id="2.60.40.1910">
    <property type="match status" value="1"/>
</dbReference>
<accession>A0A0R1E4I0</accession>
<feature type="compositionally biased region" description="Basic and acidic residues" evidence="14">
    <location>
        <begin position="30"/>
        <end position="45"/>
    </location>
</feature>
<dbReference type="PANTHER" id="PTHR11533:SF299">
    <property type="entry name" value="AMINOPEPTIDASE"/>
    <property type="match status" value="1"/>
</dbReference>
<evidence type="ECO:0000256" key="4">
    <source>
        <dbReference type="ARBA" id="ARBA00022670"/>
    </source>
</evidence>
<dbReference type="InterPro" id="IPR045357">
    <property type="entry name" value="Aminopeptidase_N-like_N"/>
</dbReference>
<dbReference type="Proteomes" id="UP000002282">
    <property type="component" value="Chromosome 3R"/>
</dbReference>
<dbReference type="InterPro" id="IPR050344">
    <property type="entry name" value="Peptidase_M1_aminopeptidases"/>
</dbReference>
<gene>
    <name evidence="19" type="primary">Dyak\GE23974</name>
    <name evidence="19" type="synonym">dyak_GLEANR_7713</name>
    <name evidence="19" type="synonym">GE23974</name>
    <name evidence="19" type="ORF">Dyak_GE23974</name>
</gene>
<keyword evidence="9" id="KW-0735">Signal-anchor</keyword>
<evidence type="ECO:0000259" key="17">
    <source>
        <dbReference type="Pfam" id="PF11838"/>
    </source>
</evidence>
<keyword evidence="10 15" id="KW-1133">Transmembrane helix</keyword>
<evidence type="ECO:0000256" key="7">
    <source>
        <dbReference type="ARBA" id="ARBA00022801"/>
    </source>
</evidence>
<keyword evidence="8" id="KW-0862">Zinc</keyword>
<dbReference type="Gene3D" id="1.10.390.10">
    <property type="entry name" value="Neutral Protease Domain 2"/>
    <property type="match status" value="1"/>
</dbReference>
<sequence length="1125" mass="126567">MLCCGFCCGNMSKRDYKVATTDGIELEPLGGEKCDKDKDKDKEKQTNGVTFGGESSGGRQTRTGVAVCSQRRALLVAGIVLGSLLLTAIIIAYAGPQNDCSCGSKTVSGYETDEENNTQPFNPIATNGEPFPWLEKMLPTSVRPLRYMVTIHPNLTTLDVKGQVTIDLHVEKETNFIVLHIQDLNVTEKAIVTPGPKGYALKIVKVLEFPPRQQLYIEVKERLKKKSNYTLNLRWYSKLNPEPEGFYVDQYESSNGVERLLAATVFRPNGARRAFPCFDEPHVRAPFRISVFRDRFHIGLSNSIVHTTEDVGFYMGTGLLRDDFIETPPLPADAVAWVVSDFQRESLQPSAAYIPTTPAPPGTGVGGKKSAQLNNYTQLKGKNPPVRNITALTHSLNVNLTPRQNLTVVQPTTTTAWPVNLNGNGKPTNLTSLSQSTGSSIKRAPSYTFYAPRDLLIRSSFILHTSRDVLEYLQTWLDISYPLTKVDFVALPSLDRNMISSLGLVTLKTSFLTDPSSITSEQYQFSALRIAEAMVRQFFGGITSRKVLKDVWLWEGLIQYLGIHALAPLQETWPLREMYLLKMATAALDIDAIQGWDSIMNGTSHDGNNEEFFVQKTAAIFSMLHTAIGEDRFRGCLGSFLKVNRFRTAEPTDLWTICTKKANGSKNIKDMMTLWTHQPGFPLLTVTKMGNSISISQRPFRPAEFLAIHDDSYDGNNYNKTTLNATDMPSTVAPTTQGSKHKVAPHMKWIFPVTYVTDINNVSETLWMQNVDVTFNVPENVKWIKVNAIQNGYYRVVYNDDNWASLIEELAANPNRFTSEDRLGMLSDAFTLCHANLLPCEITMNMIQYLPSETHYGPMALALRHLEKWRRILKYSECFLMLSEFIKMKISTVMEKVGWSDDGDVATRLLRPEVLLASVLWEDIDSITKAKNMLNQYLYYNGTAIPPNLREVVYTGSILSGEYIYWQHCWERFVNLQRTSETFVERMQLLRALGRTKDAWLQNRLLSHVTMLPTEEVVQVLKAIAGTPTGGAMACRFLQAKWFELEKRLGPGTISFAKVISAITQYGATKFDYDELKSLVHRFGRGHGMSVLNMTLSSVASNVEWVARSQTSLYKWVEGNLHSHR</sequence>
<dbReference type="SUPFAM" id="SSF63737">
    <property type="entry name" value="Leukotriene A4 hydrolase N-terminal domain"/>
    <property type="match status" value="1"/>
</dbReference>
<dbReference type="GO" id="GO:0006508">
    <property type="term" value="P:proteolysis"/>
    <property type="evidence" value="ECO:0007669"/>
    <property type="project" value="UniProtKB-KW"/>
</dbReference>
<reference evidence="19 20" key="2">
    <citation type="journal article" date="2007" name="PLoS Biol.">
        <title>Principles of genome evolution in the Drosophila melanogaster species group.</title>
        <authorList>
            <person name="Ranz J.M."/>
            <person name="Maurin D."/>
            <person name="Chan Y.S."/>
            <person name="von Grotthuss M."/>
            <person name="Hillier L.W."/>
            <person name="Roote J."/>
            <person name="Ashburner M."/>
            <person name="Bergman C.M."/>
        </authorList>
    </citation>
    <scope>NUCLEOTIDE SEQUENCE [LARGE SCALE GENOMIC DNA]</scope>
    <source>
        <strain evidence="20">Tai18E2 / Tucson 14021-0261.01</strain>
    </source>
</reference>
<evidence type="ECO:0000256" key="11">
    <source>
        <dbReference type="ARBA" id="ARBA00023049"/>
    </source>
</evidence>
<dbReference type="EMBL" id="CM000160">
    <property type="protein sequence ID" value="KRK04125.1"/>
    <property type="molecule type" value="Genomic_DNA"/>
</dbReference>
<evidence type="ECO:0000256" key="8">
    <source>
        <dbReference type="ARBA" id="ARBA00022833"/>
    </source>
</evidence>
<dbReference type="OrthoDB" id="6750768at2759"/>
<feature type="domain" description="ERAP1-like C-terminal" evidence="17">
    <location>
        <begin position="783"/>
        <end position="1080"/>
    </location>
</feature>
<evidence type="ECO:0000313" key="19">
    <source>
        <dbReference type="EMBL" id="KRK04125.1"/>
    </source>
</evidence>
<dbReference type="Pfam" id="PF01433">
    <property type="entry name" value="Peptidase_M1"/>
    <property type="match status" value="1"/>
</dbReference>
<keyword evidence="13" id="KW-0325">Glycoprotein</keyword>
<keyword evidence="6" id="KW-0479">Metal-binding</keyword>
<comment type="subcellular location">
    <subcellularLocation>
        <location evidence="2">Membrane</location>
        <topology evidence="2">Single-pass type II membrane protein</topology>
    </subcellularLocation>
</comment>
<dbReference type="GO" id="GO:0005737">
    <property type="term" value="C:cytoplasm"/>
    <property type="evidence" value="ECO:0007669"/>
    <property type="project" value="TreeGrafter"/>
</dbReference>
<keyword evidence="12 15" id="KW-0472">Membrane</keyword>
<keyword evidence="11" id="KW-0482">Metalloprotease</keyword>
<evidence type="ECO:0000256" key="12">
    <source>
        <dbReference type="ARBA" id="ARBA00023136"/>
    </source>
</evidence>
<evidence type="ECO:0000256" key="5">
    <source>
        <dbReference type="ARBA" id="ARBA00022692"/>
    </source>
</evidence>
<keyword evidence="5 15" id="KW-0812">Transmembrane</keyword>
<dbReference type="Pfam" id="PF11838">
    <property type="entry name" value="ERAP1_C"/>
    <property type="match status" value="1"/>
</dbReference>
<feature type="region of interest" description="Disordered" evidence="14">
    <location>
        <begin position="30"/>
        <end position="62"/>
    </location>
</feature>
<organism evidence="19 20">
    <name type="scientific">Drosophila yakuba</name>
    <name type="common">Fruit fly</name>
    <dbReference type="NCBI Taxonomy" id="7245"/>
    <lineage>
        <taxon>Eukaryota</taxon>
        <taxon>Metazoa</taxon>
        <taxon>Ecdysozoa</taxon>
        <taxon>Arthropoda</taxon>
        <taxon>Hexapoda</taxon>
        <taxon>Insecta</taxon>
        <taxon>Pterygota</taxon>
        <taxon>Neoptera</taxon>
        <taxon>Endopterygota</taxon>
        <taxon>Diptera</taxon>
        <taxon>Brachycera</taxon>
        <taxon>Muscomorpha</taxon>
        <taxon>Ephydroidea</taxon>
        <taxon>Drosophilidae</taxon>
        <taxon>Drosophila</taxon>
        <taxon>Sophophora</taxon>
    </lineage>
</organism>
<dbReference type="GO" id="GO:0008237">
    <property type="term" value="F:metallopeptidase activity"/>
    <property type="evidence" value="ECO:0007669"/>
    <property type="project" value="UniProtKB-KW"/>
</dbReference>
<dbReference type="InterPro" id="IPR042097">
    <property type="entry name" value="Aminopeptidase_N-like_N_sf"/>
</dbReference>
<reference evidence="19 20" key="1">
    <citation type="journal article" date="2007" name="Nature">
        <title>Evolution of genes and genomes on the Drosophila phylogeny.</title>
        <authorList>
            <consortium name="Drosophila 12 Genomes Consortium"/>
            <person name="Clark A.G."/>
            <person name="Eisen M.B."/>
            <person name="Smith D.R."/>
            <person name="Bergman C.M."/>
            <person name="Oliver B."/>
            <person name="Markow T.A."/>
            <person name="Kaufman T.C."/>
            <person name="Kellis M."/>
            <person name="Gelbart W."/>
            <person name="Iyer V.N."/>
            <person name="Pollard D.A."/>
            <person name="Sackton T.B."/>
            <person name="Larracuente A.M."/>
            <person name="Singh N.D."/>
            <person name="Abad J.P."/>
            <person name="Abt D.N."/>
            <person name="Adryan B."/>
            <person name="Aguade M."/>
            <person name="Akashi H."/>
            <person name="Anderson W.W."/>
            <person name="Aquadro C.F."/>
            <person name="Ardell D.H."/>
            <person name="Arguello R."/>
            <person name="Artieri C.G."/>
            <person name="Barbash D.A."/>
            <person name="Barker D."/>
            <person name="Barsanti P."/>
            <person name="Batterham P."/>
            <person name="Batzoglou S."/>
            <person name="Begun D."/>
            <person name="Bhutkar A."/>
            <person name="Blanco E."/>
            <person name="Bosak S.A."/>
            <person name="Bradley R.K."/>
            <person name="Brand A.D."/>
            <person name="Brent M.R."/>
            <person name="Brooks A.N."/>
            <person name="Brown R.H."/>
            <person name="Butlin R.K."/>
            <person name="Caggese C."/>
            <person name="Calvi B.R."/>
            <person name="Bernardo de Carvalho A."/>
            <person name="Caspi A."/>
            <person name="Castrezana S."/>
            <person name="Celniker S.E."/>
            <person name="Chang J.L."/>
            <person name="Chapple C."/>
            <person name="Chatterji S."/>
            <person name="Chinwalla A."/>
            <person name="Civetta A."/>
            <person name="Clifton S.W."/>
            <person name="Comeron J.M."/>
            <person name="Costello J.C."/>
            <person name="Coyne J.A."/>
            <person name="Daub J."/>
            <person name="David R.G."/>
            <person name="Delcher A.L."/>
            <person name="Delehaunty K."/>
            <person name="Do C.B."/>
            <person name="Ebling H."/>
            <person name="Edwards K."/>
            <person name="Eickbush T."/>
            <person name="Evans J.D."/>
            <person name="Filipski A."/>
            <person name="Findeiss S."/>
            <person name="Freyhult E."/>
            <person name="Fulton L."/>
            <person name="Fulton R."/>
            <person name="Garcia A.C."/>
            <person name="Gardiner A."/>
            <person name="Garfield D.A."/>
            <person name="Garvin B.E."/>
            <person name="Gibson G."/>
            <person name="Gilbert D."/>
            <person name="Gnerre S."/>
            <person name="Godfrey J."/>
            <person name="Good R."/>
            <person name="Gotea V."/>
            <person name="Gravely B."/>
            <person name="Greenberg A.J."/>
            <person name="Griffiths-Jones S."/>
            <person name="Gross S."/>
            <person name="Guigo R."/>
            <person name="Gustafson E.A."/>
            <person name="Haerty W."/>
            <person name="Hahn M.W."/>
            <person name="Halligan D.L."/>
            <person name="Halpern A.L."/>
            <person name="Halter G.M."/>
            <person name="Han M.V."/>
            <person name="Heger A."/>
            <person name="Hillier L."/>
            <person name="Hinrichs A.S."/>
            <person name="Holmes I."/>
            <person name="Hoskins R.A."/>
            <person name="Hubisz M.J."/>
            <person name="Hultmark D."/>
            <person name="Huntley M.A."/>
            <person name="Jaffe D.B."/>
            <person name="Jagadeeshan S."/>
            <person name="Jeck W.R."/>
            <person name="Johnson J."/>
            <person name="Jones C.D."/>
            <person name="Jordan W.C."/>
            <person name="Karpen G.H."/>
            <person name="Kataoka E."/>
            <person name="Keightley P.D."/>
            <person name="Kheradpour P."/>
            <person name="Kirkness E.F."/>
            <person name="Koerich L.B."/>
            <person name="Kristiansen K."/>
            <person name="Kudrna D."/>
            <person name="Kulathinal R.J."/>
            <person name="Kumar S."/>
            <person name="Kwok R."/>
            <person name="Lander E."/>
            <person name="Langley C.H."/>
            <person name="Lapoint R."/>
            <person name="Lazzaro B.P."/>
            <person name="Lee S.J."/>
            <person name="Levesque L."/>
            <person name="Li R."/>
            <person name="Lin C.F."/>
            <person name="Lin M.F."/>
            <person name="Lindblad-Toh K."/>
            <person name="Llopart A."/>
            <person name="Long M."/>
            <person name="Low L."/>
            <person name="Lozovsky E."/>
            <person name="Lu J."/>
            <person name="Luo M."/>
            <person name="Machado C.A."/>
            <person name="Makalowski W."/>
            <person name="Marzo M."/>
            <person name="Matsuda M."/>
            <person name="Matzkin L."/>
            <person name="McAllister B."/>
            <person name="McBride C.S."/>
            <person name="McKernan B."/>
            <person name="McKernan K."/>
            <person name="Mendez-Lago M."/>
            <person name="Minx P."/>
            <person name="Mollenhauer M.U."/>
            <person name="Montooth K."/>
            <person name="Mount S.M."/>
            <person name="Mu X."/>
            <person name="Myers E."/>
            <person name="Negre B."/>
            <person name="Newfeld S."/>
            <person name="Nielsen R."/>
            <person name="Noor M.A."/>
            <person name="O'Grady P."/>
            <person name="Pachter L."/>
            <person name="Papaceit M."/>
            <person name="Parisi M.J."/>
            <person name="Parisi M."/>
            <person name="Parts L."/>
            <person name="Pedersen J.S."/>
            <person name="Pesole G."/>
            <person name="Phillippy A.M."/>
            <person name="Ponting C.P."/>
            <person name="Pop M."/>
            <person name="Porcelli D."/>
            <person name="Powell J.R."/>
            <person name="Prohaska S."/>
            <person name="Pruitt K."/>
            <person name="Puig M."/>
            <person name="Quesneville H."/>
            <person name="Ram K.R."/>
            <person name="Rand D."/>
            <person name="Rasmussen M.D."/>
            <person name="Reed L.K."/>
            <person name="Reenan R."/>
            <person name="Reily A."/>
            <person name="Remington K.A."/>
            <person name="Rieger T.T."/>
            <person name="Ritchie M.G."/>
            <person name="Robin C."/>
            <person name="Rogers Y.H."/>
            <person name="Rohde C."/>
            <person name="Rozas J."/>
            <person name="Rubenfield M.J."/>
            <person name="Ruiz A."/>
            <person name="Russo S."/>
            <person name="Salzberg S.L."/>
            <person name="Sanchez-Gracia A."/>
            <person name="Saranga D.J."/>
            <person name="Sato H."/>
            <person name="Schaeffer S.W."/>
            <person name="Schatz M.C."/>
            <person name="Schlenke T."/>
            <person name="Schwartz R."/>
            <person name="Segarra C."/>
            <person name="Singh R.S."/>
            <person name="Sirot L."/>
            <person name="Sirota M."/>
            <person name="Sisneros N.B."/>
            <person name="Smith C.D."/>
            <person name="Smith T.F."/>
            <person name="Spieth J."/>
            <person name="Stage D.E."/>
            <person name="Stark A."/>
            <person name="Stephan W."/>
            <person name="Strausberg R.L."/>
            <person name="Strempel S."/>
            <person name="Sturgill D."/>
            <person name="Sutton G."/>
            <person name="Sutton G.G."/>
            <person name="Tao W."/>
            <person name="Teichmann S."/>
            <person name="Tobari Y.N."/>
            <person name="Tomimura Y."/>
            <person name="Tsolas J.M."/>
            <person name="Valente V.L."/>
            <person name="Venter E."/>
            <person name="Venter J.C."/>
            <person name="Vicario S."/>
            <person name="Vieira F.G."/>
            <person name="Vilella A.J."/>
            <person name="Villasante A."/>
            <person name="Walenz B."/>
            <person name="Wang J."/>
            <person name="Wasserman M."/>
            <person name="Watts T."/>
            <person name="Wilson D."/>
            <person name="Wilson R.K."/>
            <person name="Wing R.A."/>
            <person name="Wolfner M.F."/>
            <person name="Wong A."/>
            <person name="Wong G.K."/>
            <person name="Wu C.I."/>
            <person name="Wu G."/>
            <person name="Yamamoto D."/>
            <person name="Yang H.P."/>
            <person name="Yang S.P."/>
            <person name="Yorke J.A."/>
            <person name="Yoshida K."/>
            <person name="Zdobnov E."/>
            <person name="Zhang P."/>
            <person name="Zhang Y."/>
            <person name="Zimin A.V."/>
            <person name="Baldwin J."/>
            <person name="Abdouelleil A."/>
            <person name="Abdulkadir J."/>
            <person name="Abebe A."/>
            <person name="Abera B."/>
            <person name="Abreu J."/>
            <person name="Acer S.C."/>
            <person name="Aftuck L."/>
            <person name="Alexander A."/>
            <person name="An P."/>
            <person name="Anderson E."/>
            <person name="Anderson S."/>
            <person name="Arachi H."/>
            <person name="Azer M."/>
            <person name="Bachantsang P."/>
            <person name="Barry A."/>
            <person name="Bayul T."/>
            <person name="Berlin A."/>
            <person name="Bessette D."/>
            <person name="Bloom T."/>
            <person name="Blye J."/>
            <person name="Boguslavskiy L."/>
            <person name="Bonnet C."/>
            <person name="Boukhgalter B."/>
            <person name="Bourzgui I."/>
            <person name="Brown A."/>
            <person name="Cahill P."/>
            <person name="Channer S."/>
            <person name="Cheshatsang Y."/>
            <person name="Chuda L."/>
            <person name="Citroen M."/>
            <person name="Collymore A."/>
            <person name="Cooke P."/>
            <person name="Costello M."/>
            <person name="D'Aco K."/>
            <person name="Daza R."/>
            <person name="De Haan G."/>
            <person name="DeGray S."/>
            <person name="DeMaso C."/>
            <person name="Dhargay N."/>
            <person name="Dooley K."/>
            <person name="Dooley E."/>
            <person name="Doricent M."/>
            <person name="Dorje P."/>
            <person name="Dorjee K."/>
            <person name="Dupes A."/>
            <person name="Elong R."/>
            <person name="Falk J."/>
            <person name="Farina A."/>
            <person name="Faro S."/>
            <person name="Ferguson D."/>
            <person name="Fisher S."/>
            <person name="Foley C.D."/>
            <person name="Franke A."/>
            <person name="Friedrich D."/>
            <person name="Gadbois L."/>
            <person name="Gearin G."/>
            <person name="Gearin C.R."/>
            <person name="Giannoukos G."/>
            <person name="Goode T."/>
            <person name="Graham J."/>
            <person name="Grandbois E."/>
            <person name="Grewal S."/>
            <person name="Gyaltsen K."/>
            <person name="Hafez N."/>
            <person name="Hagos B."/>
            <person name="Hall J."/>
            <person name="Henson C."/>
            <person name="Hollinger A."/>
            <person name="Honan T."/>
            <person name="Huard M.D."/>
            <person name="Hughes L."/>
            <person name="Hurhula B."/>
            <person name="Husby M.E."/>
            <person name="Kamat A."/>
            <person name="Kanga B."/>
            <person name="Kashin S."/>
            <person name="Khazanovich D."/>
            <person name="Kisner P."/>
            <person name="Lance K."/>
            <person name="Lara M."/>
            <person name="Lee W."/>
            <person name="Lennon N."/>
            <person name="Letendre F."/>
            <person name="LeVine R."/>
            <person name="Lipovsky A."/>
            <person name="Liu X."/>
            <person name="Liu J."/>
            <person name="Liu S."/>
            <person name="Lokyitsang T."/>
            <person name="Lokyitsang Y."/>
            <person name="Lubonja R."/>
            <person name="Lui A."/>
            <person name="MacDonald P."/>
            <person name="Magnisalis V."/>
            <person name="Maru K."/>
            <person name="Matthews C."/>
            <person name="McCusker W."/>
            <person name="McDonough S."/>
            <person name="Mehta T."/>
            <person name="Meldrim J."/>
            <person name="Meneus L."/>
            <person name="Mihai O."/>
            <person name="Mihalev A."/>
            <person name="Mihova T."/>
            <person name="Mittelman R."/>
            <person name="Mlenga V."/>
            <person name="Montmayeur A."/>
            <person name="Mulrain L."/>
            <person name="Navidi A."/>
            <person name="Naylor J."/>
            <person name="Negash T."/>
            <person name="Nguyen T."/>
            <person name="Nguyen N."/>
            <person name="Nicol R."/>
            <person name="Norbu C."/>
            <person name="Norbu N."/>
            <person name="Novod N."/>
            <person name="O'Neill B."/>
            <person name="Osman S."/>
            <person name="Markiewicz E."/>
            <person name="Oyono O.L."/>
            <person name="Patti C."/>
            <person name="Phunkhang P."/>
            <person name="Pierre F."/>
            <person name="Priest M."/>
            <person name="Raghuraman S."/>
            <person name="Rege F."/>
            <person name="Reyes R."/>
            <person name="Rise C."/>
            <person name="Rogov P."/>
            <person name="Ross K."/>
            <person name="Ryan E."/>
            <person name="Settipalli S."/>
            <person name="Shea T."/>
            <person name="Sherpa N."/>
            <person name="Shi L."/>
            <person name="Shih D."/>
            <person name="Sparrow T."/>
            <person name="Spaulding J."/>
            <person name="Stalker J."/>
            <person name="Stange-Thomann N."/>
            <person name="Stavropoulos S."/>
            <person name="Stone C."/>
            <person name="Strader C."/>
            <person name="Tesfaye S."/>
            <person name="Thomson T."/>
            <person name="Thoulutsang Y."/>
            <person name="Thoulutsang D."/>
            <person name="Topham K."/>
            <person name="Topping I."/>
            <person name="Tsamla T."/>
            <person name="Vassiliev H."/>
            <person name="Vo A."/>
            <person name="Wangchuk T."/>
            <person name="Wangdi T."/>
            <person name="Weiand M."/>
            <person name="Wilkinson J."/>
            <person name="Wilson A."/>
            <person name="Yadav S."/>
            <person name="Young G."/>
            <person name="Yu Q."/>
            <person name="Zembek L."/>
            <person name="Zhong D."/>
            <person name="Zimmer A."/>
            <person name="Zwirko Z."/>
            <person name="Jaffe D.B."/>
            <person name="Alvarez P."/>
            <person name="Brockman W."/>
            <person name="Butler J."/>
            <person name="Chin C."/>
            <person name="Gnerre S."/>
            <person name="Grabherr M."/>
            <person name="Kleber M."/>
            <person name="Mauceli E."/>
            <person name="MacCallum I."/>
        </authorList>
    </citation>
    <scope>NUCLEOTIDE SEQUENCE [LARGE SCALE GENOMIC DNA]</scope>
    <source>
        <strain evidence="20">Tai18E2 / Tucson 14021-0261.01</strain>
    </source>
</reference>
<evidence type="ECO:0000256" key="13">
    <source>
        <dbReference type="ARBA" id="ARBA00023180"/>
    </source>
</evidence>
<dbReference type="Gene3D" id="2.60.40.1730">
    <property type="entry name" value="tricorn interacting facor f3 domain"/>
    <property type="match status" value="1"/>
</dbReference>
<keyword evidence="7" id="KW-0378">Hydrolase</keyword>
<evidence type="ECO:0000256" key="15">
    <source>
        <dbReference type="SAM" id="Phobius"/>
    </source>
</evidence>
<dbReference type="Pfam" id="PF17900">
    <property type="entry name" value="Peptidase_M1_N"/>
    <property type="match status" value="1"/>
</dbReference>
<evidence type="ECO:0000256" key="2">
    <source>
        <dbReference type="ARBA" id="ARBA00004606"/>
    </source>
</evidence>
<feature type="transmembrane region" description="Helical" evidence="15">
    <location>
        <begin position="73"/>
        <end position="95"/>
    </location>
</feature>
<feature type="domain" description="Peptidase M1 membrane alanine aminopeptidase" evidence="16">
    <location>
        <begin position="463"/>
        <end position="675"/>
    </location>
</feature>
<dbReference type="FunFam" id="1.10.390.10:FF:000017">
    <property type="entry name" value="Uncharacterized protein, isoform A"/>
    <property type="match status" value="1"/>
</dbReference>
<evidence type="ECO:0000259" key="16">
    <source>
        <dbReference type="Pfam" id="PF01433"/>
    </source>
</evidence>
<comment type="cofactor">
    <cofactor evidence="1">
        <name>Zn(2+)</name>
        <dbReference type="ChEBI" id="CHEBI:29105"/>
    </cofactor>
</comment>
<proteinExistence type="inferred from homology"/>
<name>A0A0R1E4I0_DROYA</name>
<dbReference type="FunFam" id="2.60.40.1730:FF:000001">
    <property type="entry name" value="Leucyl-cystinyl aminopeptidase"/>
    <property type="match status" value="1"/>
</dbReference>
<dbReference type="PANTHER" id="PTHR11533">
    <property type="entry name" value="PROTEASE M1 ZINC METALLOPROTEASE"/>
    <property type="match status" value="1"/>
</dbReference>
<dbReference type="GO" id="GO:0016020">
    <property type="term" value="C:membrane"/>
    <property type="evidence" value="ECO:0007669"/>
    <property type="project" value="UniProtKB-SubCell"/>
</dbReference>